<dbReference type="SUPFAM" id="SSF55729">
    <property type="entry name" value="Acyl-CoA N-acyltransferases (Nat)"/>
    <property type="match status" value="1"/>
</dbReference>
<reference evidence="2 3" key="1">
    <citation type="submission" date="2020-06" db="EMBL/GenBank/DDBJ databases">
        <title>Rheinheimera sp. nov., a marine bacterium isolated from coastal.</title>
        <authorList>
            <person name="Yu Q."/>
            <person name="Qi Y."/>
            <person name="Pu J."/>
        </authorList>
    </citation>
    <scope>NUCLEOTIDE SEQUENCE [LARGE SCALE GENOMIC DNA]</scope>
    <source>
        <strain evidence="2 3">YQF-2</strain>
    </source>
</reference>
<accession>A0A7Y5APU5</accession>
<feature type="domain" description="N-acetyltransferase" evidence="1">
    <location>
        <begin position="5"/>
        <end position="148"/>
    </location>
</feature>
<dbReference type="RefSeq" id="WP_173500546.1">
    <property type="nucleotide sequence ID" value="NZ_JABSOD010000005.1"/>
</dbReference>
<dbReference type="InterPro" id="IPR016181">
    <property type="entry name" value="Acyl_CoA_acyltransferase"/>
</dbReference>
<proteinExistence type="predicted"/>
<dbReference type="GO" id="GO:0016747">
    <property type="term" value="F:acyltransferase activity, transferring groups other than amino-acyl groups"/>
    <property type="evidence" value="ECO:0007669"/>
    <property type="project" value="InterPro"/>
</dbReference>
<dbReference type="Pfam" id="PF13302">
    <property type="entry name" value="Acetyltransf_3"/>
    <property type="match status" value="1"/>
</dbReference>
<protein>
    <submittedName>
        <fullName evidence="2">GNAT family N-acetyltransferase</fullName>
    </submittedName>
</protein>
<evidence type="ECO:0000313" key="2">
    <source>
        <dbReference type="EMBL" id="NRQ42308.1"/>
    </source>
</evidence>
<evidence type="ECO:0000313" key="3">
    <source>
        <dbReference type="Proteomes" id="UP000523161"/>
    </source>
</evidence>
<gene>
    <name evidence="2" type="ORF">HRH59_06955</name>
</gene>
<dbReference type="PROSITE" id="PS51186">
    <property type="entry name" value="GNAT"/>
    <property type="match status" value="1"/>
</dbReference>
<dbReference type="InterPro" id="IPR000182">
    <property type="entry name" value="GNAT_dom"/>
</dbReference>
<dbReference type="Gene3D" id="3.40.630.30">
    <property type="match status" value="1"/>
</dbReference>
<dbReference type="AlphaFoldDB" id="A0A7Y5APU5"/>
<evidence type="ECO:0000259" key="1">
    <source>
        <dbReference type="PROSITE" id="PS51186"/>
    </source>
</evidence>
<dbReference type="Proteomes" id="UP000523161">
    <property type="component" value="Unassembled WGS sequence"/>
</dbReference>
<dbReference type="PANTHER" id="PTHR43415">
    <property type="entry name" value="SPERMIDINE N(1)-ACETYLTRANSFERASE"/>
    <property type="match status" value="1"/>
</dbReference>
<organism evidence="2 3">
    <name type="scientific">Rheinheimera lutimaris</name>
    <dbReference type="NCBI Taxonomy" id="2740584"/>
    <lineage>
        <taxon>Bacteria</taxon>
        <taxon>Pseudomonadati</taxon>
        <taxon>Pseudomonadota</taxon>
        <taxon>Gammaproteobacteria</taxon>
        <taxon>Chromatiales</taxon>
        <taxon>Chromatiaceae</taxon>
        <taxon>Rheinheimera</taxon>
    </lineage>
</organism>
<dbReference type="EMBL" id="JABSOD010000005">
    <property type="protein sequence ID" value="NRQ42308.1"/>
    <property type="molecule type" value="Genomic_DNA"/>
</dbReference>
<comment type="caution">
    <text evidence="2">The sequence shown here is derived from an EMBL/GenBank/DDBJ whole genome shotgun (WGS) entry which is preliminary data.</text>
</comment>
<sequence length="148" mass="16599">MRVSVRLRLATMDDADRLLQWRNDPDTRRFSLNAEHVTAQQHIHWLQQSLSDPQRRLYIAEYAGQPVGTARVDSTAECHRISWTVAAECRGKGLAKAMVKLLVSQLTGKIVAEILPGNTASVKVAQHAGLAHHSTHNGIMYYEYQTPV</sequence>
<dbReference type="CDD" id="cd04301">
    <property type="entry name" value="NAT_SF"/>
    <property type="match status" value="1"/>
</dbReference>
<keyword evidence="3" id="KW-1185">Reference proteome</keyword>
<keyword evidence="2" id="KW-0808">Transferase</keyword>
<name>A0A7Y5APU5_9GAMM</name>
<dbReference type="PANTHER" id="PTHR43415:SF3">
    <property type="entry name" value="GNAT-FAMILY ACETYLTRANSFERASE"/>
    <property type="match status" value="1"/>
</dbReference>